<reference evidence="2" key="1">
    <citation type="journal article" date="2023" name="G3 (Bethesda)">
        <title>Genome assembly and association tests identify interacting loci associated with vigor, precocity, and sex in interspecific pistachio rootstocks.</title>
        <authorList>
            <person name="Palmer W."/>
            <person name="Jacygrad E."/>
            <person name="Sagayaradj S."/>
            <person name="Cavanaugh K."/>
            <person name="Han R."/>
            <person name="Bertier L."/>
            <person name="Beede B."/>
            <person name="Kafkas S."/>
            <person name="Golino D."/>
            <person name="Preece J."/>
            <person name="Michelmore R."/>
        </authorList>
    </citation>
    <scope>NUCLEOTIDE SEQUENCE [LARGE SCALE GENOMIC DNA]</scope>
</reference>
<keyword evidence="2" id="KW-1185">Reference proteome</keyword>
<dbReference type="Proteomes" id="UP001163603">
    <property type="component" value="Chromosome 2"/>
</dbReference>
<evidence type="ECO:0000313" key="2">
    <source>
        <dbReference type="Proteomes" id="UP001163603"/>
    </source>
</evidence>
<proteinExistence type="predicted"/>
<sequence length="345" mass="38498">MPINLEAIVNVTTDATNISVALPPTPDLSFPAKVGGQDGSDRQCHGVLYDVVLVVPAVLFVVYLAVHAKKNLRKLCNGSSYIMIAYYTLLWLACLLNLAWCSLQAWQCSTGKEVAWNILSLFTASAMLYLEISLVGFLLQESYASGLETLARTFIISGIIVGVDMLLKSYRLSCVIGVNPSPSRSPLHPLTVSGLGIEPLAICKEVIYVFGFGSPLFFDLESTHRMKWGMWIIHNLLLTAVYGFILFVHFSKWREKLPSRPAFYHYIVVMFFVSAVALFGCVLAGIGAGFGIWLYNLTVVCYHALYLPFLFVTFLADFFQEEDFLLDSAYYSEMKDAGFFDADWE</sequence>
<dbReference type="EMBL" id="CM047737">
    <property type="protein sequence ID" value="KAJ0048160.1"/>
    <property type="molecule type" value="Genomic_DNA"/>
</dbReference>
<evidence type="ECO:0000313" key="1">
    <source>
        <dbReference type="EMBL" id="KAJ0048160.1"/>
    </source>
</evidence>
<organism evidence="1 2">
    <name type="scientific">Pistacia integerrima</name>
    <dbReference type="NCBI Taxonomy" id="434235"/>
    <lineage>
        <taxon>Eukaryota</taxon>
        <taxon>Viridiplantae</taxon>
        <taxon>Streptophyta</taxon>
        <taxon>Embryophyta</taxon>
        <taxon>Tracheophyta</taxon>
        <taxon>Spermatophyta</taxon>
        <taxon>Magnoliopsida</taxon>
        <taxon>eudicotyledons</taxon>
        <taxon>Gunneridae</taxon>
        <taxon>Pentapetalae</taxon>
        <taxon>rosids</taxon>
        <taxon>malvids</taxon>
        <taxon>Sapindales</taxon>
        <taxon>Anacardiaceae</taxon>
        <taxon>Pistacia</taxon>
    </lineage>
</organism>
<protein>
    <submittedName>
        <fullName evidence="1">Uncharacterized protein</fullName>
    </submittedName>
</protein>
<comment type="caution">
    <text evidence="1">The sequence shown here is derived from an EMBL/GenBank/DDBJ whole genome shotgun (WGS) entry which is preliminary data.</text>
</comment>
<gene>
    <name evidence="1" type="ORF">Pint_16232</name>
</gene>
<accession>A0ACC0ZCF7</accession>
<name>A0ACC0ZCF7_9ROSI</name>